<dbReference type="InterPro" id="IPR000831">
    <property type="entry name" value="Trp_repress"/>
</dbReference>
<dbReference type="Proteomes" id="UP000230553">
    <property type="component" value="Unassembled WGS sequence"/>
</dbReference>
<evidence type="ECO:0008006" key="3">
    <source>
        <dbReference type="Google" id="ProtNLM"/>
    </source>
</evidence>
<dbReference type="InterPro" id="IPR010921">
    <property type="entry name" value="Trp_repressor/repl_initiator"/>
</dbReference>
<evidence type="ECO:0000313" key="1">
    <source>
        <dbReference type="EMBL" id="PIZ45299.1"/>
    </source>
</evidence>
<comment type="caution">
    <text evidence="1">The sequence shown here is derived from an EMBL/GenBank/DDBJ whole genome shotgun (WGS) entry which is preliminary data.</text>
</comment>
<dbReference type="GO" id="GO:0003700">
    <property type="term" value="F:DNA-binding transcription factor activity"/>
    <property type="evidence" value="ECO:0007669"/>
    <property type="project" value="InterPro"/>
</dbReference>
<dbReference type="SUPFAM" id="SSF48295">
    <property type="entry name" value="TrpR-like"/>
    <property type="match status" value="1"/>
</dbReference>
<reference evidence="2" key="1">
    <citation type="submission" date="2017-09" db="EMBL/GenBank/DDBJ databases">
        <title>Depth-based differentiation of microbial function through sediment-hosted aquifers and enrichment of novel symbionts in the deep terrestrial subsurface.</title>
        <authorList>
            <person name="Probst A.J."/>
            <person name="Ladd B."/>
            <person name="Jarett J.K."/>
            <person name="Geller-Mcgrath D.E."/>
            <person name="Sieber C.M.K."/>
            <person name="Emerson J.B."/>
            <person name="Anantharaman K."/>
            <person name="Thomas B.C."/>
            <person name="Malmstrom R."/>
            <person name="Stieglmeier M."/>
            <person name="Klingl A."/>
            <person name="Woyke T."/>
            <person name="Ryan C.M."/>
            <person name="Banfield J.F."/>
        </authorList>
    </citation>
    <scope>NUCLEOTIDE SEQUENCE [LARGE SCALE GENOMIC DNA]</scope>
</reference>
<dbReference type="EMBL" id="PFNM01000011">
    <property type="protein sequence ID" value="PIZ45299.1"/>
    <property type="molecule type" value="Genomic_DNA"/>
</dbReference>
<organism evidence="1 2">
    <name type="scientific">Candidatus Wolfebacteria bacterium CG_4_10_14_0_2_um_filter_39_18</name>
    <dbReference type="NCBI Taxonomy" id="1975061"/>
    <lineage>
        <taxon>Bacteria</taxon>
        <taxon>Candidatus Wolfeibacteriota</taxon>
    </lineage>
</organism>
<protein>
    <recommendedName>
        <fullName evidence="3">HTH luxR-type domain-containing protein</fullName>
    </recommendedName>
</protein>
<dbReference type="AlphaFoldDB" id="A0A2M7TGN9"/>
<dbReference type="GO" id="GO:0043565">
    <property type="term" value="F:sequence-specific DNA binding"/>
    <property type="evidence" value="ECO:0007669"/>
    <property type="project" value="InterPro"/>
</dbReference>
<gene>
    <name evidence="1" type="ORF">COY31_00665</name>
</gene>
<dbReference type="InterPro" id="IPR038116">
    <property type="entry name" value="TrpR-like_sf"/>
</dbReference>
<proteinExistence type="predicted"/>
<sequence length="142" mass="16862">NISISENRKYWEERAWKEFLESSKNAKSLNQLTEFFDSLLSNSEKKVIMRRLSIFSMLKAGKSYKEISKNLWVSSKTVSAIKKSIVGNKRYKSSYYYDELSKKEKSKKIKPLSGRTIFDYWADFPFPTKYGSGRWKYLNYQD</sequence>
<accession>A0A2M7TGN9</accession>
<evidence type="ECO:0000313" key="2">
    <source>
        <dbReference type="Proteomes" id="UP000230553"/>
    </source>
</evidence>
<name>A0A2M7TGN9_9BACT</name>
<feature type="non-terminal residue" evidence="1">
    <location>
        <position position="1"/>
    </location>
</feature>
<dbReference type="Gene3D" id="1.10.1270.10">
    <property type="entry name" value="TrpR-like"/>
    <property type="match status" value="1"/>
</dbReference>
<dbReference type="Pfam" id="PF01371">
    <property type="entry name" value="Trp_repressor"/>
    <property type="match status" value="1"/>
</dbReference>